<proteinExistence type="predicted"/>
<name>A0AAN8VHE4_9MAGN</name>
<dbReference type="InterPro" id="IPR011009">
    <property type="entry name" value="Kinase-like_dom_sf"/>
</dbReference>
<dbReference type="GO" id="GO:0005524">
    <property type="term" value="F:ATP binding"/>
    <property type="evidence" value="ECO:0007669"/>
    <property type="project" value="UniProtKB-UniRule"/>
</dbReference>
<keyword evidence="2" id="KW-0067">ATP-binding</keyword>
<protein>
    <submittedName>
        <fullName evidence="4">Serine-threonine/tyrosine-protein kinase, catalytic domain</fullName>
    </submittedName>
</protein>
<dbReference type="InterPro" id="IPR051343">
    <property type="entry name" value="G-type_lectin_kinases/EP1-like"/>
</dbReference>
<reference evidence="4 5" key="1">
    <citation type="submission" date="2023-12" db="EMBL/GenBank/DDBJ databases">
        <title>A high-quality genome assembly for Dillenia turbinata (Dilleniales).</title>
        <authorList>
            <person name="Chanderbali A."/>
        </authorList>
    </citation>
    <scope>NUCLEOTIDE SEQUENCE [LARGE SCALE GENOMIC DNA]</scope>
    <source>
        <strain evidence="4">LSX21</strain>
        <tissue evidence="4">Leaf</tissue>
    </source>
</reference>
<gene>
    <name evidence="4" type="ORF">RJ641_004070</name>
</gene>
<evidence type="ECO:0000259" key="3">
    <source>
        <dbReference type="Pfam" id="PF07714"/>
    </source>
</evidence>
<keyword evidence="4" id="KW-0808">Transferase</keyword>
<dbReference type="GO" id="GO:0004672">
    <property type="term" value="F:protein kinase activity"/>
    <property type="evidence" value="ECO:0007669"/>
    <property type="project" value="InterPro"/>
</dbReference>
<comment type="caution">
    <text evidence="4">The sequence shown here is derived from an EMBL/GenBank/DDBJ whole genome shotgun (WGS) entry which is preliminary data.</text>
</comment>
<dbReference type="EMBL" id="JBAMMX010000012">
    <property type="protein sequence ID" value="KAK6929976.1"/>
    <property type="molecule type" value="Genomic_DNA"/>
</dbReference>
<dbReference type="PANTHER" id="PTHR47976">
    <property type="entry name" value="G-TYPE LECTIN S-RECEPTOR-LIKE SERINE/THREONINE-PROTEIN KINASE SD2-5"/>
    <property type="match status" value="1"/>
</dbReference>
<evidence type="ECO:0000313" key="4">
    <source>
        <dbReference type="EMBL" id="KAK6929976.1"/>
    </source>
</evidence>
<evidence type="ECO:0000256" key="2">
    <source>
        <dbReference type="PROSITE-ProRule" id="PRU10141"/>
    </source>
</evidence>
<dbReference type="PROSITE" id="PS00107">
    <property type="entry name" value="PROTEIN_KINASE_ATP"/>
    <property type="match status" value="1"/>
</dbReference>
<evidence type="ECO:0000313" key="5">
    <source>
        <dbReference type="Proteomes" id="UP001370490"/>
    </source>
</evidence>
<organism evidence="4 5">
    <name type="scientific">Dillenia turbinata</name>
    <dbReference type="NCBI Taxonomy" id="194707"/>
    <lineage>
        <taxon>Eukaryota</taxon>
        <taxon>Viridiplantae</taxon>
        <taxon>Streptophyta</taxon>
        <taxon>Embryophyta</taxon>
        <taxon>Tracheophyta</taxon>
        <taxon>Spermatophyta</taxon>
        <taxon>Magnoliopsida</taxon>
        <taxon>eudicotyledons</taxon>
        <taxon>Gunneridae</taxon>
        <taxon>Pentapetalae</taxon>
        <taxon>Dilleniales</taxon>
        <taxon>Dilleniaceae</taxon>
        <taxon>Dillenia</taxon>
    </lineage>
</organism>
<keyword evidence="4" id="KW-0418">Kinase</keyword>
<dbReference type="Pfam" id="PF07714">
    <property type="entry name" value="PK_Tyr_Ser-Thr"/>
    <property type="match status" value="1"/>
</dbReference>
<keyword evidence="5" id="KW-1185">Reference proteome</keyword>
<dbReference type="InterPro" id="IPR001245">
    <property type="entry name" value="Ser-Thr/Tyr_kinase_cat_dom"/>
</dbReference>
<keyword evidence="2" id="KW-0547">Nucleotide-binding</keyword>
<dbReference type="InterPro" id="IPR017441">
    <property type="entry name" value="Protein_kinase_ATP_BS"/>
</dbReference>
<accession>A0AAN8VHE4</accession>
<dbReference type="AlphaFoldDB" id="A0AAN8VHE4"/>
<sequence length="227" mass="25127">MVVWQAFIEPCTVVTICGVFGFCSSLDYKTLTSSDFTVEAIDNAGFPNGVLCLQITSASGAFIELQEATNGFKNRIGRGAFGTVYSGVLTLDDEVVYVAVKQLEKMIEQGEKEFLTEAMITDWTLNCVKAGSLQDMVSYDSEIVSDFKRFGRTVVVGLWCICPKPNFRPSMKKTMETLEGSVEVGVPSMIEAQIPLRSSLGLWQYLEKEIIKLTSHMVLAFLLDVRV</sequence>
<dbReference type="PANTHER" id="PTHR47976:SF62">
    <property type="entry name" value="RECEPTOR-LIKE SERINE_THREONINE-PROTEIN KINASE"/>
    <property type="match status" value="1"/>
</dbReference>
<evidence type="ECO:0000256" key="1">
    <source>
        <dbReference type="ARBA" id="ARBA00022729"/>
    </source>
</evidence>
<dbReference type="SUPFAM" id="SSF56112">
    <property type="entry name" value="Protein kinase-like (PK-like)"/>
    <property type="match status" value="1"/>
</dbReference>
<dbReference type="Proteomes" id="UP001370490">
    <property type="component" value="Unassembled WGS sequence"/>
</dbReference>
<feature type="domain" description="Serine-threonine/tyrosine-protein kinase catalytic" evidence="3">
    <location>
        <begin position="72"/>
        <end position="120"/>
    </location>
</feature>
<feature type="binding site" evidence="2">
    <location>
        <position position="101"/>
    </location>
    <ligand>
        <name>ATP</name>
        <dbReference type="ChEBI" id="CHEBI:30616"/>
    </ligand>
</feature>
<keyword evidence="1" id="KW-0732">Signal</keyword>
<dbReference type="Gene3D" id="3.30.200.20">
    <property type="entry name" value="Phosphorylase Kinase, domain 1"/>
    <property type="match status" value="1"/>
</dbReference>